<dbReference type="EMBL" id="SPMY01000115">
    <property type="protein sequence ID" value="NMQ30234.1"/>
    <property type="molecule type" value="Genomic_DNA"/>
</dbReference>
<organism evidence="6 7">
    <name type="scientific">Candidatus Accumulibacter phosphatis</name>
    <dbReference type="NCBI Taxonomy" id="327160"/>
    <lineage>
        <taxon>Bacteria</taxon>
        <taxon>Pseudomonadati</taxon>
        <taxon>Pseudomonadota</taxon>
        <taxon>Betaproteobacteria</taxon>
        <taxon>Candidatus Accumulibacter</taxon>
    </lineage>
</organism>
<dbReference type="Pfam" id="PF00239">
    <property type="entry name" value="Resolvase"/>
    <property type="match status" value="1"/>
</dbReference>
<dbReference type="InterPro" id="IPR006119">
    <property type="entry name" value="Resolv_N"/>
</dbReference>
<comment type="caution">
    <text evidence="6">The sequence shown here is derived from an EMBL/GenBank/DDBJ whole genome shotgun (WGS) entry which is preliminary data.</text>
</comment>
<protein>
    <submittedName>
        <fullName evidence="6">Recombinase family protein</fullName>
    </submittedName>
</protein>
<dbReference type="SMART" id="SM00857">
    <property type="entry name" value="Resolvase"/>
    <property type="match status" value="1"/>
</dbReference>
<keyword evidence="7" id="KW-1185">Reference proteome</keyword>
<name>A0ABX1U4H5_9PROT</name>
<evidence type="ECO:0000313" key="6">
    <source>
        <dbReference type="EMBL" id="NMQ30234.1"/>
    </source>
</evidence>
<dbReference type="PANTHER" id="PTHR30461:SF2">
    <property type="entry name" value="SERINE RECOMBINASE PINE-RELATED"/>
    <property type="match status" value="1"/>
</dbReference>
<evidence type="ECO:0000256" key="1">
    <source>
        <dbReference type="ARBA" id="ARBA00022908"/>
    </source>
</evidence>
<keyword evidence="2" id="KW-0238">DNA-binding</keyword>
<keyword evidence="1" id="KW-0229">DNA integration</keyword>
<dbReference type="PROSITE" id="PS00397">
    <property type="entry name" value="RECOMBINASES_1"/>
    <property type="match status" value="1"/>
</dbReference>
<proteinExistence type="predicted"/>
<evidence type="ECO:0000313" key="7">
    <source>
        <dbReference type="Proteomes" id="UP000749010"/>
    </source>
</evidence>
<dbReference type="SUPFAM" id="SSF53041">
    <property type="entry name" value="Resolvase-like"/>
    <property type="match status" value="1"/>
</dbReference>
<dbReference type="InterPro" id="IPR036162">
    <property type="entry name" value="Resolvase-like_N_sf"/>
</dbReference>
<dbReference type="PANTHER" id="PTHR30461">
    <property type="entry name" value="DNA-INVERTASE FROM LAMBDOID PROPHAGE"/>
    <property type="match status" value="1"/>
</dbReference>
<keyword evidence="3" id="KW-0233">DNA recombination</keyword>
<dbReference type="InterPro" id="IPR006118">
    <property type="entry name" value="Recombinase_CS"/>
</dbReference>
<accession>A0ABX1U4H5</accession>
<dbReference type="PROSITE" id="PS00398">
    <property type="entry name" value="RECOMBINASES_2"/>
    <property type="match status" value="1"/>
</dbReference>
<dbReference type="PROSITE" id="PS51736">
    <property type="entry name" value="RECOMBINASES_3"/>
    <property type="match status" value="1"/>
</dbReference>
<evidence type="ECO:0000256" key="2">
    <source>
        <dbReference type="ARBA" id="ARBA00023125"/>
    </source>
</evidence>
<feature type="domain" description="Resolvase/invertase-type recombinase catalytic" evidence="5">
    <location>
        <begin position="1"/>
        <end position="134"/>
    </location>
</feature>
<dbReference type="RefSeq" id="WP_169068635.1">
    <property type="nucleotide sequence ID" value="NZ_SPMY01000115.1"/>
</dbReference>
<evidence type="ECO:0000259" key="5">
    <source>
        <dbReference type="PROSITE" id="PS51736"/>
    </source>
</evidence>
<dbReference type="InterPro" id="IPR050639">
    <property type="entry name" value="SSR_resolvase"/>
</dbReference>
<feature type="active site" description="O-(5'-phospho-DNA)-serine intermediate" evidence="4">
    <location>
        <position position="9"/>
    </location>
</feature>
<evidence type="ECO:0000256" key="4">
    <source>
        <dbReference type="PROSITE-ProRule" id="PRU10137"/>
    </source>
</evidence>
<dbReference type="Gene3D" id="3.40.50.1390">
    <property type="entry name" value="Resolvase, N-terminal catalytic domain"/>
    <property type="match status" value="1"/>
</dbReference>
<reference evidence="6 7" key="1">
    <citation type="submission" date="2019-03" db="EMBL/GenBank/DDBJ databases">
        <title>Metabolic reconstructions from genomes of highly enriched 'Candidatus Accumulibacter' and 'Candidatus Competibacter' bioreactor populations.</title>
        <authorList>
            <person name="Annavajhala M.K."/>
            <person name="Welles L."/>
            <person name="Abbas B."/>
            <person name="Sorokin D."/>
            <person name="Park H."/>
            <person name="Van Loosdrecht M."/>
            <person name="Chandran K."/>
        </authorList>
    </citation>
    <scope>NUCLEOTIDE SEQUENCE [LARGE SCALE GENOMIC DNA]</scope>
    <source>
        <strain evidence="6 7">SBR_S</strain>
    </source>
</reference>
<sequence>MRIGYARVSTQDQDTALQIGALEAAGCERVFQEKASGGRWDRPELHHLLGHLRKGDVVVVWKLDRLSRSLKDLLLTLEKIDGAGADFQSLTEAIDTSTPAGRMMMQIVGSFAEFERAMLRERTRTGLDAARQQGRIGGRRAKLTPQQQKEVIDLVTSGRKTGADAARLFRVHPSTVVRLLAKDRQVSAK</sequence>
<dbReference type="Proteomes" id="UP000749010">
    <property type="component" value="Unassembled WGS sequence"/>
</dbReference>
<evidence type="ECO:0000256" key="3">
    <source>
        <dbReference type="ARBA" id="ARBA00023172"/>
    </source>
</evidence>
<dbReference type="CDD" id="cd03768">
    <property type="entry name" value="SR_ResInv"/>
    <property type="match status" value="1"/>
</dbReference>
<gene>
    <name evidence="6" type="ORF">E4Q23_22225</name>
</gene>